<proteinExistence type="predicted"/>
<dbReference type="Pfam" id="PF00271">
    <property type="entry name" value="Helicase_C"/>
    <property type="match status" value="1"/>
</dbReference>
<dbReference type="Pfam" id="PF17911">
    <property type="entry name" value="Ski2_N"/>
    <property type="match status" value="1"/>
</dbReference>
<dbReference type="Pfam" id="PF21408">
    <property type="entry name" value="MTR4-like_stalk"/>
    <property type="match status" value="1"/>
</dbReference>
<dbReference type="InterPro" id="IPR001650">
    <property type="entry name" value="Helicase_C-like"/>
</dbReference>
<dbReference type="InterPro" id="IPR025696">
    <property type="entry name" value="Beta-barrel_MTR4"/>
</dbReference>
<sequence length="1135" mass="127937">MPTHPCPPAGTQVATPTCLAAVSRFWPREKDVQSLFALEVTPVHSTLQAERNPTTGELLGFKEALVDNTGLSAKNSLSFQRAPGPPSESLRGSATNYPFWPGVGLHLHICFSVFLFPSQDLLTVPPGWKKGVEFTKQGNSKIKKTAWEDSVLTALACLPCSQEVTPIPESAPQATPAPATVPPKEQWAILVDVSSPVDDFYKRIPDPAFKWPFEPDVFQKQAILHLEKHDSVFVAAHTSAGKTVVAEYAIALSQKHMTRTIYTSPIKALSNQKFRDFRNTFGDVGLLTGDVQLHPDASCLIMTTEILRMAGWYDERGVVWEEVLIMLPDHVNIILLSATVPNTLEFADWIGRIKRKKIYVISTLKRPVPLEHYLYTGNSQKTQNELFLLVDSRGTFLTKGYYDAVDAKKDRTSKHSQTFGAKQPMHAGAGPGQDKNIWLSLIDMLRKKDQLPVVAFTFSRNRCDENASMLTTVDLTTTTEKSEIHVFFQKCISRLKGTDRQLPQVLHMVDLLKRGIGVHHSGILPILKEVVEMLFSKGLVKILFATETFAMGVNMPARTVVFNSVRKHDGANFRDLVPAEYIQMAGRAGRRGLDTTGMVIILCKNQVPEMSDLHRMMLGKPTRLQSQFRLTYTMILNLLRVEALRVEDMMRRSFSEFHTRKDSKVYEHRIAQLSSILANMEMPDTSRQLGDLQEYYSVVRELQEIRERIQRRVMESMNGLKALSVGRVIVVNNQEHKNALGVILQVSSDAANRVFSTLVMCEKNSMERDLTEGQESNPPPSAEVPLPEDLLHTKLFLPEGPCGHTIKKLGPADILGITTKTLRVNAERILDDFRKRQMPRFRNDPPGPSAATATQELLRLAEGSPEGLPLLDPVNDLQLKDLEVVERMIQARRLEERLPEFQCVHSPLFHIEFVRFRERQRVLDELDQLRFLLSDQSLLLLPEYHQRVEVLRSLGYINEGGAVELKGSVARQISNHELLLTQLLLDNALTDLRPEEIVALLSCTVCQVRTQVEPQLPSVLQKGIEHIRLVAEQIALLQRKCGLQESVEDFVEQYKFGLVEVVYEWARGMPFAEIARLTDVQEGIIVRCIQRLDETCREMRNAARVTGEPTLHAKMEAASNMIKRDIVFAASLYTQ</sequence>
<dbReference type="GO" id="GO:0005524">
    <property type="term" value="F:ATP binding"/>
    <property type="evidence" value="ECO:0007669"/>
    <property type="project" value="UniProtKB-KW"/>
</dbReference>
<dbReference type="InterPro" id="IPR011545">
    <property type="entry name" value="DEAD/DEAH_box_helicase_dom"/>
</dbReference>
<dbReference type="InterPro" id="IPR016438">
    <property type="entry name" value="SKI2-like"/>
</dbReference>
<dbReference type="Ensembl" id="ENSPTXT00000026189.1">
    <property type="protein sequence ID" value="ENSPTXP00000025406.1"/>
    <property type="gene ID" value="ENSPTXG00000017627.1"/>
</dbReference>
<dbReference type="InterPro" id="IPR012961">
    <property type="entry name" value="Ski2/MTR4_C"/>
</dbReference>
<evidence type="ECO:0000256" key="2">
    <source>
        <dbReference type="ARBA" id="ARBA00022490"/>
    </source>
</evidence>
<dbReference type="Pfam" id="PF08148">
    <property type="entry name" value="DSHCT"/>
    <property type="match status" value="1"/>
</dbReference>
<keyword evidence="7" id="KW-0694">RNA-binding</keyword>
<feature type="domain" description="Helicase ATP-binding" evidence="9">
    <location>
        <begin position="223"/>
        <end position="358"/>
    </location>
</feature>
<dbReference type="FunFam" id="3.40.50.300:FF:000447">
    <property type="entry name" value="helicase SKI2W isoform X2"/>
    <property type="match status" value="1"/>
</dbReference>
<dbReference type="SMART" id="SM00487">
    <property type="entry name" value="DEXDc"/>
    <property type="match status" value="1"/>
</dbReference>
<dbReference type="GO" id="GO:0003723">
    <property type="term" value="F:RNA binding"/>
    <property type="evidence" value="ECO:0007669"/>
    <property type="project" value="UniProtKB-KW"/>
</dbReference>
<dbReference type="InterPro" id="IPR048392">
    <property type="entry name" value="MTR4-like_stalk"/>
</dbReference>
<evidence type="ECO:0000256" key="6">
    <source>
        <dbReference type="ARBA" id="ARBA00022840"/>
    </source>
</evidence>
<feature type="domain" description="Helicase C-terminal" evidence="10">
    <location>
        <begin position="474"/>
        <end position="639"/>
    </location>
</feature>
<gene>
    <name evidence="11" type="primary">SKIC2</name>
</gene>
<dbReference type="FunFam" id="1.10.3380.30:FF:000020">
    <property type="entry name" value="Ski2-like RNA helicase"/>
    <property type="match status" value="1"/>
</dbReference>
<dbReference type="InterPro" id="IPR050699">
    <property type="entry name" value="RNA-DNA_Helicase"/>
</dbReference>
<evidence type="ECO:0000256" key="1">
    <source>
        <dbReference type="ARBA" id="ARBA00004496"/>
    </source>
</evidence>
<evidence type="ECO:0000313" key="12">
    <source>
        <dbReference type="Proteomes" id="UP000472273"/>
    </source>
</evidence>
<dbReference type="Gene3D" id="3.40.50.300">
    <property type="entry name" value="P-loop containing nucleotide triphosphate hydrolases"/>
    <property type="match status" value="3"/>
</dbReference>
<dbReference type="InterPro" id="IPR027417">
    <property type="entry name" value="P-loop_NTPase"/>
</dbReference>
<dbReference type="PANTHER" id="PTHR12131:SF1">
    <property type="entry name" value="ATP-DEPENDENT RNA HELICASE SUPV3L1, MITOCHONDRIAL-RELATED"/>
    <property type="match status" value="1"/>
</dbReference>
<dbReference type="CDD" id="cd18795">
    <property type="entry name" value="SF2_C_Ski2"/>
    <property type="match status" value="1"/>
</dbReference>
<evidence type="ECO:0000256" key="4">
    <source>
        <dbReference type="ARBA" id="ARBA00022801"/>
    </source>
</evidence>
<keyword evidence="5" id="KW-0347">Helicase</keyword>
<dbReference type="AlphaFoldDB" id="A0A670ZR77"/>
<dbReference type="GeneTree" id="ENSGT00940000158255"/>
<comment type="catalytic activity">
    <reaction evidence="8">
        <text>ATP + H2O = ADP + phosphate + H(+)</text>
        <dbReference type="Rhea" id="RHEA:13065"/>
        <dbReference type="ChEBI" id="CHEBI:15377"/>
        <dbReference type="ChEBI" id="CHEBI:15378"/>
        <dbReference type="ChEBI" id="CHEBI:30616"/>
        <dbReference type="ChEBI" id="CHEBI:43474"/>
        <dbReference type="ChEBI" id="CHEBI:456216"/>
        <dbReference type="EC" id="3.6.4.13"/>
    </reaction>
</comment>
<dbReference type="InterPro" id="IPR014001">
    <property type="entry name" value="Helicase_ATP-bd"/>
</dbReference>
<dbReference type="SUPFAM" id="SSF52540">
    <property type="entry name" value="P-loop containing nucleoside triphosphate hydrolases"/>
    <property type="match status" value="2"/>
</dbReference>
<dbReference type="PROSITE" id="PS51192">
    <property type="entry name" value="HELICASE_ATP_BIND_1"/>
    <property type="match status" value="1"/>
</dbReference>
<dbReference type="PANTHER" id="PTHR12131">
    <property type="entry name" value="ATP-DEPENDENT RNA AND DNA HELICASE"/>
    <property type="match status" value="1"/>
</dbReference>
<protein>
    <submittedName>
        <fullName evidence="11">SKI2 subunit of superkiller complex</fullName>
    </submittedName>
</protein>
<reference evidence="11" key="1">
    <citation type="submission" date="2025-08" db="UniProtKB">
        <authorList>
            <consortium name="Ensembl"/>
        </authorList>
    </citation>
    <scope>IDENTIFICATION</scope>
</reference>
<dbReference type="GO" id="GO:0070478">
    <property type="term" value="P:nuclear-transcribed mRNA catabolic process, 3'-5' exonucleolytic nonsense-mediated decay"/>
    <property type="evidence" value="ECO:0007669"/>
    <property type="project" value="TreeGrafter"/>
</dbReference>
<comment type="subcellular location">
    <subcellularLocation>
        <location evidence="1">Cytoplasm</location>
    </subcellularLocation>
</comment>
<dbReference type="Pfam" id="PF13234">
    <property type="entry name" value="MTR4_beta-barrel"/>
    <property type="match status" value="1"/>
</dbReference>
<dbReference type="Pfam" id="PF00270">
    <property type="entry name" value="DEAD"/>
    <property type="match status" value="1"/>
</dbReference>
<keyword evidence="3" id="KW-0547">Nucleotide-binding</keyword>
<dbReference type="OMA" id="DHVNIIM"/>
<dbReference type="FunFam" id="1.10.3380.30:FF:000001">
    <property type="entry name" value="Ski2 ATP-dependent RNA helicase"/>
    <property type="match status" value="1"/>
</dbReference>
<keyword evidence="12" id="KW-1185">Reference proteome</keyword>
<dbReference type="GO" id="GO:0003724">
    <property type="term" value="F:RNA helicase activity"/>
    <property type="evidence" value="ECO:0007669"/>
    <property type="project" value="UniProtKB-EC"/>
</dbReference>
<dbReference type="Proteomes" id="UP000472273">
    <property type="component" value="Unplaced"/>
</dbReference>
<dbReference type="PROSITE" id="PS51194">
    <property type="entry name" value="HELICASE_CTER"/>
    <property type="match status" value="1"/>
</dbReference>
<dbReference type="SMART" id="SM00490">
    <property type="entry name" value="HELICc"/>
    <property type="match status" value="1"/>
</dbReference>
<keyword evidence="6" id="KW-0067">ATP-binding</keyword>
<evidence type="ECO:0000256" key="7">
    <source>
        <dbReference type="ARBA" id="ARBA00022884"/>
    </source>
</evidence>
<dbReference type="GO" id="GO:0055087">
    <property type="term" value="C:Ski complex"/>
    <property type="evidence" value="ECO:0007669"/>
    <property type="project" value="TreeGrafter"/>
</dbReference>
<dbReference type="Gene3D" id="1.10.3380.30">
    <property type="match status" value="2"/>
</dbReference>
<reference evidence="11" key="2">
    <citation type="submission" date="2025-09" db="UniProtKB">
        <authorList>
            <consortium name="Ensembl"/>
        </authorList>
    </citation>
    <scope>IDENTIFICATION</scope>
</reference>
<evidence type="ECO:0000259" key="9">
    <source>
        <dbReference type="PROSITE" id="PS51192"/>
    </source>
</evidence>
<evidence type="ECO:0000256" key="8">
    <source>
        <dbReference type="ARBA" id="ARBA00047984"/>
    </source>
</evidence>
<keyword evidence="4" id="KW-0378">Hydrolase</keyword>
<dbReference type="InterPro" id="IPR040801">
    <property type="entry name" value="Ski2_N"/>
</dbReference>
<dbReference type="GO" id="GO:0016787">
    <property type="term" value="F:hydrolase activity"/>
    <property type="evidence" value="ECO:0007669"/>
    <property type="project" value="UniProtKB-KW"/>
</dbReference>
<keyword evidence="2" id="KW-0963">Cytoplasm</keyword>
<dbReference type="PIRSF" id="PIRSF005198">
    <property type="entry name" value="Antiviral_helicase_SKI2"/>
    <property type="match status" value="1"/>
</dbReference>
<organism evidence="11 12">
    <name type="scientific">Pseudonaja textilis</name>
    <name type="common">Eastern brown snake</name>
    <dbReference type="NCBI Taxonomy" id="8673"/>
    <lineage>
        <taxon>Eukaryota</taxon>
        <taxon>Metazoa</taxon>
        <taxon>Chordata</taxon>
        <taxon>Craniata</taxon>
        <taxon>Vertebrata</taxon>
        <taxon>Euteleostomi</taxon>
        <taxon>Lepidosauria</taxon>
        <taxon>Squamata</taxon>
        <taxon>Bifurcata</taxon>
        <taxon>Unidentata</taxon>
        <taxon>Episquamata</taxon>
        <taxon>Toxicofera</taxon>
        <taxon>Serpentes</taxon>
        <taxon>Colubroidea</taxon>
        <taxon>Elapidae</taxon>
        <taxon>Hydrophiinae</taxon>
        <taxon>Pseudonaja</taxon>
    </lineage>
</organism>
<evidence type="ECO:0000259" key="10">
    <source>
        <dbReference type="PROSITE" id="PS51194"/>
    </source>
</evidence>
<evidence type="ECO:0000313" key="11">
    <source>
        <dbReference type="Ensembl" id="ENSPTXP00000025406.1"/>
    </source>
</evidence>
<evidence type="ECO:0000256" key="3">
    <source>
        <dbReference type="ARBA" id="ARBA00022741"/>
    </source>
</evidence>
<dbReference type="SMART" id="SM01142">
    <property type="entry name" value="DSHCT"/>
    <property type="match status" value="1"/>
</dbReference>
<accession>A0A670ZR77</accession>
<name>A0A670ZR77_PSETE</name>
<evidence type="ECO:0000256" key="5">
    <source>
        <dbReference type="ARBA" id="ARBA00022806"/>
    </source>
</evidence>